<feature type="domain" description="Tyr recombinase" evidence="2">
    <location>
        <begin position="1"/>
        <end position="134"/>
    </location>
</feature>
<dbReference type="InterPro" id="IPR011010">
    <property type="entry name" value="DNA_brk_join_enz"/>
</dbReference>
<protein>
    <submittedName>
        <fullName evidence="3">Phage integrase family protein</fullName>
    </submittedName>
</protein>
<gene>
    <name evidence="3" type="ORF">SAMN02927921_00743</name>
</gene>
<dbReference type="InterPro" id="IPR013762">
    <property type="entry name" value="Integrase-like_cat_sf"/>
</dbReference>
<dbReference type="GO" id="GO:0006310">
    <property type="term" value="P:DNA recombination"/>
    <property type="evidence" value="ECO:0007669"/>
    <property type="project" value="UniProtKB-KW"/>
</dbReference>
<organism evidence="3 4">
    <name type="scientific">Sinomicrobium oceani</name>
    <dbReference type="NCBI Taxonomy" id="1150368"/>
    <lineage>
        <taxon>Bacteria</taxon>
        <taxon>Pseudomonadati</taxon>
        <taxon>Bacteroidota</taxon>
        <taxon>Flavobacteriia</taxon>
        <taxon>Flavobacteriales</taxon>
        <taxon>Flavobacteriaceae</taxon>
        <taxon>Sinomicrobium</taxon>
    </lineage>
</organism>
<name>A0A1K1MU60_9FLAO</name>
<evidence type="ECO:0000313" key="4">
    <source>
        <dbReference type="Proteomes" id="UP000182248"/>
    </source>
</evidence>
<dbReference type="InterPro" id="IPR002104">
    <property type="entry name" value="Integrase_catalytic"/>
</dbReference>
<dbReference type="GO" id="GO:0015074">
    <property type="term" value="P:DNA integration"/>
    <property type="evidence" value="ECO:0007669"/>
    <property type="project" value="InterPro"/>
</dbReference>
<dbReference type="SUPFAM" id="SSF56349">
    <property type="entry name" value="DNA breaking-rejoining enzymes"/>
    <property type="match status" value="1"/>
</dbReference>
<dbReference type="Pfam" id="PF00589">
    <property type="entry name" value="Phage_integrase"/>
    <property type="match status" value="1"/>
</dbReference>
<evidence type="ECO:0000256" key="1">
    <source>
        <dbReference type="ARBA" id="ARBA00023172"/>
    </source>
</evidence>
<dbReference type="Proteomes" id="UP000182248">
    <property type="component" value="Unassembled WGS sequence"/>
</dbReference>
<keyword evidence="1" id="KW-0233">DNA recombination</keyword>
<dbReference type="EMBL" id="FPJE01000003">
    <property type="protein sequence ID" value="SFW25502.1"/>
    <property type="molecule type" value="Genomic_DNA"/>
</dbReference>
<proteinExistence type="predicted"/>
<keyword evidence="4" id="KW-1185">Reference proteome</keyword>
<dbReference type="Gene3D" id="1.10.443.10">
    <property type="entry name" value="Intergrase catalytic core"/>
    <property type="match status" value="1"/>
</dbReference>
<dbReference type="GO" id="GO:0003677">
    <property type="term" value="F:DNA binding"/>
    <property type="evidence" value="ECO:0007669"/>
    <property type="project" value="InterPro"/>
</dbReference>
<dbReference type="AlphaFoldDB" id="A0A1K1MU60"/>
<accession>A0A1K1MU60</accession>
<dbReference type="PANTHER" id="PTHR30349:SF64">
    <property type="entry name" value="PROPHAGE INTEGRASE INTD-RELATED"/>
    <property type="match status" value="1"/>
</dbReference>
<dbReference type="STRING" id="1150368.SAMN02927921_00743"/>
<evidence type="ECO:0000259" key="2">
    <source>
        <dbReference type="PROSITE" id="PS51898"/>
    </source>
</evidence>
<sequence length="134" mass="14969">MGLRVSEVVKLKVGDIDSHDRYILIASAKGKKDRYIPLPESVLGLLRQYYRIYKPKGFLFEGACGGAFSKSSVQAVFRNAMKPASIRKKAGVHGLRHSYATPLLESGGDIRFIQELLEHNSIKPPKFTHRTGIK</sequence>
<dbReference type="PROSITE" id="PS51898">
    <property type="entry name" value="TYR_RECOMBINASE"/>
    <property type="match status" value="1"/>
</dbReference>
<reference evidence="3 4" key="1">
    <citation type="submission" date="2016-11" db="EMBL/GenBank/DDBJ databases">
        <authorList>
            <person name="Jaros S."/>
            <person name="Januszkiewicz K."/>
            <person name="Wedrychowicz H."/>
        </authorList>
    </citation>
    <scope>NUCLEOTIDE SEQUENCE [LARGE SCALE GENOMIC DNA]</scope>
    <source>
        <strain evidence="3 4">CGMCC 1.12145</strain>
    </source>
</reference>
<evidence type="ECO:0000313" key="3">
    <source>
        <dbReference type="EMBL" id="SFW25502.1"/>
    </source>
</evidence>
<dbReference type="InterPro" id="IPR050090">
    <property type="entry name" value="Tyrosine_recombinase_XerCD"/>
</dbReference>
<dbReference type="PANTHER" id="PTHR30349">
    <property type="entry name" value="PHAGE INTEGRASE-RELATED"/>
    <property type="match status" value="1"/>
</dbReference>